<evidence type="ECO:0000259" key="3">
    <source>
        <dbReference type="PROSITE" id="PS51186"/>
    </source>
</evidence>
<name>A0A2P7B937_9HYPH</name>
<accession>A0A2P7B937</accession>
<dbReference type="InterPro" id="IPR050680">
    <property type="entry name" value="YpeA/RimI_acetyltransf"/>
</dbReference>
<dbReference type="EMBL" id="PGGO01000027">
    <property type="protein sequence ID" value="PSH62968.1"/>
    <property type="molecule type" value="Genomic_DNA"/>
</dbReference>
<proteinExistence type="predicted"/>
<dbReference type="Pfam" id="PF13673">
    <property type="entry name" value="Acetyltransf_10"/>
    <property type="match status" value="1"/>
</dbReference>
<keyword evidence="5" id="KW-1185">Reference proteome</keyword>
<organism evidence="4 5">
    <name type="scientific">Phyllobacterium brassicacearum</name>
    <dbReference type="NCBI Taxonomy" id="314235"/>
    <lineage>
        <taxon>Bacteria</taxon>
        <taxon>Pseudomonadati</taxon>
        <taxon>Pseudomonadota</taxon>
        <taxon>Alphaproteobacteria</taxon>
        <taxon>Hyphomicrobiales</taxon>
        <taxon>Phyllobacteriaceae</taxon>
        <taxon>Phyllobacterium</taxon>
    </lineage>
</organism>
<keyword evidence="2" id="KW-0012">Acyltransferase</keyword>
<comment type="caution">
    <text evidence="4">The sequence shown here is derived from an EMBL/GenBank/DDBJ whole genome shotgun (WGS) entry which is preliminary data.</text>
</comment>
<evidence type="ECO:0000256" key="1">
    <source>
        <dbReference type="ARBA" id="ARBA00022679"/>
    </source>
</evidence>
<evidence type="ECO:0000313" key="4">
    <source>
        <dbReference type="EMBL" id="PSH62968.1"/>
    </source>
</evidence>
<dbReference type="Proteomes" id="UP000241444">
    <property type="component" value="Unassembled WGS sequence"/>
</dbReference>
<feature type="domain" description="N-acetyltransferase" evidence="3">
    <location>
        <begin position="6"/>
        <end position="156"/>
    </location>
</feature>
<dbReference type="OrthoDB" id="9805924at2"/>
<dbReference type="PANTHER" id="PTHR43420:SF47">
    <property type="entry name" value="N-ACETYLTRANSFERASE DOMAIN-CONTAINING PROTEIN"/>
    <property type="match status" value="1"/>
</dbReference>
<dbReference type="PROSITE" id="PS51186">
    <property type="entry name" value="GNAT"/>
    <property type="match status" value="1"/>
</dbReference>
<evidence type="ECO:0000256" key="2">
    <source>
        <dbReference type="ARBA" id="ARBA00023315"/>
    </source>
</evidence>
<reference evidence="5" key="1">
    <citation type="submission" date="2017-11" db="EMBL/GenBank/DDBJ databases">
        <authorList>
            <person name="Kuznetsova I."/>
            <person name="Sazanova A."/>
            <person name="Chirak E."/>
            <person name="Safronova V."/>
            <person name="Willems A."/>
        </authorList>
    </citation>
    <scope>NUCLEOTIDE SEQUENCE [LARGE SCALE GENOMIC DNA]</scope>
    <source>
        <strain evidence="5">STM 196</strain>
    </source>
</reference>
<protein>
    <submittedName>
        <fullName evidence="4">GNAT family N-acetyltransferase</fullName>
    </submittedName>
</protein>
<dbReference type="InterPro" id="IPR016181">
    <property type="entry name" value="Acyl_CoA_acyltransferase"/>
</dbReference>
<dbReference type="Gene3D" id="3.40.630.30">
    <property type="match status" value="1"/>
</dbReference>
<dbReference type="AlphaFoldDB" id="A0A2P7B937"/>
<dbReference type="SUPFAM" id="SSF55729">
    <property type="entry name" value="Acyl-CoA N-acyltransferases (Nat)"/>
    <property type="match status" value="1"/>
</dbReference>
<sequence length="156" mass="17351">MAAVSLEVWLNTYIRNGVNAFFADYALEQFTAARFEEILSSANETIWVSQNSIGIEGFIRVSLGSVAPIDICSDVEISTLYVQPRHQGNGAGRRLLETGLEFCASTGRPNAWLSVNAGNERAADFYSRNGFEKVGETHFQIGDQTYPNHVLRFRLL</sequence>
<dbReference type="GO" id="GO:0016747">
    <property type="term" value="F:acyltransferase activity, transferring groups other than amino-acyl groups"/>
    <property type="evidence" value="ECO:0007669"/>
    <property type="project" value="InterPro"/>
</dbReference>
<evidence type="ECO:0000313" key="5">
    <source>
        <dbReference type="Proteomes" id="UP000241444"/>
    </source>
</evidence>
<dbReference type="CDD" id="cd04301">
    <property type="entry name" value="NAT_SF"/>
    <property type="match status" value="1"/>
</dbReference>
<dbReference type="InterPro" id="IPR000182">
    <property type="entry name" value="GNAT_dom"/>
</dbReference>
<keyword evidence="1 4" id="KW-0808">Transferase</keyword>
<dbReference type="PANTHER" id="PTHR43420">
    <property type="entry name" value="ACETYLTRANSFERASE"/>
    <property type="match status" value="1"/>
</dbReference>
<gene>
    <name evidence="4" type="ORF">CU102_24875</name>
</gene>